<keyword evidence="2" id="KW-0812">Transmembrane</keyword>
<accession>A0A9X2WLG3</accession>
<dbReference type="Pfam" id="PF13424">
    <property type="entry name" value="TPR_12"/>
    <property type="match status" value="1"/>
</dbReference>
<keyword evidence="3" id="KW-0732">Signal</keyword>
<dbReference type="Proteomes" id="UP001155546">
    <property type="component" value="Unassembled WGS sequence"/>
</dbReference>
<dbReference type="Gene3D" id="1.25.40.10">
    <property type="entry name" value="Tetratricopeptide repeat domain"/>
    <property type="match status" value="2"/>
</dbReference>
<evidence type="ECO:0000313" key="5">
    <source>
        <dbReference type="Proteomes" id="UP001155546"/>
    </source>
</evidence>
<proteinExistence type="predicted"/>
<sequence>MRHFIVSCLLFLILTPIGANANELEEQEISFREVPQTVYQQLNKNIQFPLSFSNNVEFDQIANKLDMEPELLVQKLILLARLNLESNVHSATKYDDAQMLVNQLEMVITRPLDQAVLVMLKARLKARKSQDYVFAIDQYNEALNQVSSDLSEEATLFKFTLHEHLSGLYQMVLQPAAQLTHLNRYREIAYQMRNDYFIALSELELGRYYNRRNEHAKSLQYYGEAFRVGNRISYPGIKAHAQMNLARTYRDLEQWDEALKHAHDAATSFQALGQDSYTSEALTVIAMVYAEQKQWNQAIVQYLNALQVNERLDNEIGQGLNHHNLAEAYYNLDNGPAALTSIAKANAIFTAKNVKHYLVFNEALYAQILIKQSMWIEAIEHANKALTLAREKNLKEQELEALKYLSTAYRQLGDLASAINIVDAIIALTNVQEEQQSSPSATSELTEQKLKFDLNLLQNKMKEQATELNNKHFVIISLVSLLIFIAIVLLIALSRSSKIINAQREYKKQYLLEPITQLNGLRACLQRLNPDKIDGISTFALIKIEALSHSDTQMGLTEAANVIHKFINELSQILTADIYVIKPGQFACCFNHNIGADELLNAIEKYLAKAVLDNPAIPCFNRTIAQSDIYIGHLSLPLIANPDVNISAELHFETAQYAIATAMTQPKSAYVSLKTLNFAPATIFSAPLYLNITQALKRGIMKAESNQAITERSWPK</sequence>
<feature type="chain" id="PRO_5040810363" evidence="3">
    <location>
        <begin position="22"/>
        <end position="716"/>
    </location>
</feature>
<gene>
    <name evidence="4" type="ORF">NE535_07140</name>
</gene>
<dbReference type="InterPro" id="IPR011990">
    <property type="entry name" value="TPR-like_helical_dom_sf"/>
</dbReference>
<evidence type="ECO:0000256" key="2">
    <source>
        <dbReference type="SAM" id="Phobius"/>
    </source>
</evidence>
<feature type="transmembrane region" description="Helical" evidence="2">
    <location>
        <begin position="473"/>
        <end position="494"/>
    </location>
</feature>
<dbReference type="AlphaFoldDB" id="A0A9X2WLG3"/>
<dbReference type="RefSeq" id="WP_261297966.1">
    <property type="nucleotide sequence ID" value="NZ_JAMTCD010000007.1"/>
</dbReference>
<dbReference type="SMART" id="SM00028">
    <property type="entry name" value="TPR"/>
    <property type="match status" value="5"/>
</dbReference>
<keyword evidence="5" id="KW-1185">Reference proteome</keyword>
<feature type="signal peptide" evidence="3">
    <location>
        <begin position="1"/>
        <end position="21"/>
    </location>
</feature>
<evidence type="ECO:0000313" key="4">
    <source>
        <dbReference type="EMBL" id="MCT7941571.1"/>
    </source>
</evidence>
<protein>
    <submittedName>
        <fullName evidence="4">Tetratricopeptide repeat protein</fullName>
    </submittedName>
</protein>
<reference evidence="4" key="1">
    <citation type="journal article" date="2023" name="Int. J. Syst. Evol. Microbiol.">
        <title>&lt;i&gt;Shewanella septentrionalis&lt;/i&gt; sp. nov. and &lt;i&gt;Shewanella holmiensis&lt;/i&gt; sp. nov., isolated from Baltic Sea water and sediments.</title>
        <authorList>
            <person name="Martin-Rodriguez A.J."/>
            <person name="Thorell K."/>
            <person name="Joffre E."/>
            <person name="Jensie-Markopoulos S."/>
            <person name="Moore E.R.B."/>
            <person name="Sjoling A."/>
        </authorList>
    </citation>
    <scope>NUCLEOTIDE SEQUENCE</scope>
    <source>
        <strain evidence="4">SP1S2-7</strain>
    </source>
</reference>
<keyword evidence="1" id="KW-0802">TPR repeat</keyword>
<name>A0A9X2WLG3_9GAMM</name>
<keyword evidence="2" id="KW-1133">Transmembrane helix</keyword>
<dbReference type="EMBL" id="JAMTCD010000007">
    <property type="protein sequence ID" value="MCT7941571.1"/>
    <property type="molecule type" value="Genomic_DNA"/>
</dbReference>
<comment type="caution">
    <text evidence="4">The sequence shown here is derived from an EMBL/GenBank/DDBJ whole genome shotgun (WGS) entry which is preliminary data.</text>
</comment>
<organism evidence="4 5">
    <name type="scientific">Shewanella holmiensis</name>
    <dbReference type="NCBI Taxonomy" id="2952222"/>
    <lineage>
        <taxon>Bacteria</taxon>
        <taxon>Pseudomonadati</taxon>
        <taxon>Pseudomonadota</taxon>
        <taxon>Gammaproteobacteria</taxon>
        <taxon>Alteromonadales</taxon>
        <taxon>Shewanellaceae</taxon>
        <taxon>Shewanella</taxon>
    </lineage>
</organism>
<keyword evidence="2" id="KW-0472">Membrane</keyword>
<dbReference type="PROSITE" id="PS50005">
    <property type="entry name" value="TPR"/>
    <property type="match status" value="1"/>
</dbReference>
<evidence type="ECO:0000256" key="1">
    <source>
        <dbReference type="PROSITE-ProRule" id="PRU00339"/>
    </source>
</evidence>
<dbReference type="InterPro" id="IPR019734">
    <property type="entry name" value="TPR_rpt"/>
</dbReference>
<dbReference type="PANTHER" id="PTHR10098">
    <property type="entry name" value="RAPSYN-RELATED"/>
    <property type="match status" value="1"/>
</dbReference>
<evidence type="ECO:0000256" key="3">
    <source>
        <dbReference type="SAM" id="SignalP"/>
    </source>
</evidence>
<feature type="repeat" description="TPR" evidence="1">
    <location>
        <begin position="279"/>
        <end position="312"/>
    </location>
</feature>
<dbReference type="SUPFAM" id="SSF48452">
    <property type="entry name" value="TPR-like"/>
    <property type="match status" value="2"/>
</dbReference>